<evidence type="ECO:0000256" key="1">
    <source>
        <dbReference type="SAM" id="MobiDB-lite"/>
    </source>
</evidence>
<dbReference type="Proteomes" id="UP000195913">
    <property type="component" value="Unassembled WGS sequence"/>
</dbReference>
<dbReference type="InterPro" id="IPR036397">
    <property type="entry name" value="RNaseH_sf"/>
</dbReference>
<dbReference type="Pfam" id="PF13683">
    <property type="entry name" value="rve_3"/>
    <property type="match status" value="1"/>
</dbReference>
<evidence type="ECO:0000313" key="3">
    <source>
        <dbReference type="EMBL" id="SJM52112.1"/>
    </source>
</evidence>
<keyword evidence="4" id="KW-1185">Reference proteome</keyword>
<dbReference type="AlphaFoldDB" id="A0A1R4F8H8"/>
<feature type="region of interest" description="Disordered" evidence="1">
    <location>
        <begin position="383"/>
        <end position="405"/>
    </location>
</feature>
<reference evidence="3 4" key="1">
    <citation type="submission" date="2017-02" db="EMBL/GenBank/DDBJ databases">
        <authorList>
            <person name="Peterson S.W."/>
        </authorList>
    </citation>
    <scope>NUCLEOTIDE SEQUENCE [LARGE SCALE GENOMIC DNA]</scope>
    <source>
        <strain evidence="3 4">B Ar 00.02</strain>
    </source>
</reference>
<gene>
    <name evidence="3" type="ORF">FM101_02705</name>
</gene>
<dbReference type="InterPro" id="IPR047656">
    <property type="entry name" value="IS481-like_transpos"/>
</dbReference>
<dbReference type="SUPFAM" id="SSF46689">
    <property type="entry name" value="Homeodomain-like"/>
    <property type="match status" value="1"/>
</dbReference>
<dbReference type="InterPro" id="IPR009057">
    <property type="entry name" value="Homeodomain-like_sf"/>
</dbReference>
<organism evidence="3 4">
    <name type="scientific">Arthrobacter rhombi</name>
    <dbReference type="NCBI Taxonomy" id="71253"/>
    <lineage>
        <taxon>Bacteria</taxon>
        <taxon>Bacillati</taxon>
        <taxon>Actinomycetota</taxon>
        <taxon>Actinomycetes</taxon>
        <taxon>Micrococcales</taxon>
        <taxon>Micrococcaceae</taxon>
        <taxon>Arthrobacter</taxon>
    </lineage>
</organism>
<dbReference type="RefSeq" id="WP_086995066.1">
    <property type="nucleotide sequence ID" value="NZ_FUHW01000013.1"/>
</dbReference>
<protein>
    <submittedName>
        <fullName evidence="3">Mobile element protein</fullName>
    </submittedName>
</protein>
<dbReference type="GO" id="GO:0003676">
    <property type="term" value="F:nucleic acid binding"/>
    <property type="evidence" value="ECO:0007669"/>
    <property type="project" value="InterPro"/>
</dbReference>
<dbReference type="PROSITE" id="PS50994">
    <property type="entry name" value="INTEGRASE"/>
    <property type="match status" value="1"/>
</dbReference>
<name>A0A1R4F8H8_9MICC</name>
<feature type="domain" description="Integrase catalytic" evidence="2">
    <location>
        <begin position="136"/>
        <end position="305"/>
    </location>
</feature>
<proteinExistence type="predicted"/>
<dbReference type="EMBL" id="FUHW01000013">
    <property type="protein sequence ID" value="SJM52112.1"/>
    <property type="molecule type" value="Genomic_DNA"/>
</dbReference>
<dbReference type="Gene3D" id="3.30.420.10">
    <property type="entry name" value="Ribonuclease H-like superfamily/Ribonuclease H"/>
    <property type="match status" value="1"/>
</dbReference>
<sequence>MPKKTANKNRLIVACVVETGRSAQDVATQFKVSRQWVHILVARYRAGGWEAVQPQSKRPHSSPRSVEPQLRNRIVELRKSLDEQGLDAGAATISWHLERQGHRPPARSTIHQVLRAAGLITDQPRKRPRSSWRRFEASQPNETWQSDFIHWHLADGTGIEVINFLDDHSRALLSCTAHRAISGPIVVEQFLAACNQYGTPASTLTDNGLVYTTRLLRDGSINGFEKTLSSLGIRQKNGAGNHPQTQGKVERFHRTQEKWLDKHPTQGTLAELNQLLALFQQVYNEERPHTARGKMTPMEAYLALPKAHPAGNTQRTEYRLRMDKVDRFGKATVRYNGSLKHLGIGARHRGKIIIMLISDNELTVVEHGSGEILGEYDIDPAKDYQTKRKTPRSEDRGVNDLPRHL</sequence>
<feature type="region of interest" description="Disordered" evidence="1">
    <location>
        <begin position="50"/>
        <end position="69"/>
    </location>
</feature>
<dbReference type="SUPFAM" id="SSF53098">
    <property type="entry name" value="Ribonuclease H-like"/>
    <property type="match status" value="1"/>
</dbReference>
<dbReference type="GO" id="GO:0015074">
    <property type="term" value="P:DNA integration"/>
    <property type="evidence" value="ECO:0007669"/>
    <property type="project" value="InterPro"/>
</dbReference>
<dbReference type="PANTHER" id="PTHR35004:SF7">
    <property type="entry name" value="INTEGRASE PROTEIN"/>
    <property type="match status" value="1"/>
</dbReference>
<evidence type="ECO:0000259" key="2">
    <source>
        <dbReference type="PROSITE" id="PS50994"/>
    </source>
</evidence>
<dbReference type="NCBIfam" id="NF033577">
    <property type="entry name" value="transpos_IS481"/>
    <property type="match status" value="1"/>
</dbReference>
<evidence type="ECO:0000313" key="4">
    <source>
        <dbReference type="Proteomes" id="UP000195913"/>
    </source>
</evidence>
<accession>A0A1R4F8H8</accession>
<dbReference type="PANTHER" id="PTHR35004">
    <property type="entry name" value="TRANSPOSASE RV3428C-RELATED"/>
    <property type="match status" value="1"/>
</dbReference>
<dbReference type="InterPro" id="IPR001584">
    <property type="entry name" value="Integrase_cat-core"/>
</dbReference>
<dbReference type="InterPro" id="IPR012337">
    <property type="entry name" value="RNaseH-like_sf"/>
</dbReference>